<dbReference type="PANTHER" id="PTHR33116:SF86">
    <property type="entry name" value="REVERSE TRANSCRIPTASE DOMAIN-CONTAINING PROTEIN"/>
    <property type="match status" value="1"/>
</dbReference>
<feature type="domain" description="RNase H type-1" evidence="1">
    <location>
        <begin position="548"/>
        <end position="664"/>
    </location>
</feature>
<feature type="domain" description="Reverse transcriptase zinc-binding" evidence="2">
    <location>
        <begin position="334"/>
        <end position="430"/>
    </location>
</feature>
<evidence type="ECO:0000259" key="2">
    <source>
        <dbReference type="Pfam" id="PF13966"/>
    </source>
</evidence>
<dbReference type="GO" id="GO:0003676">
    <property type="term" value="F:nucleic acid binding"/>
    <property type="evidence" value="ECO:0007669"/>
    <property type="project" value="InterPro"/>
</dbReference>
<evidence type="ECO:0008006" key="5">
    <source>
        <dbReference type="Google" id="ProtNLM"/>
    </source>
</evidence>
<sequence length="694" mass="79494">MLFADDSLFICKADFAQTDELKRILRVYEEASGQMVNPSKSSIFFGSKVNDRVKEEIKQSLGIEKEGGMGNYLGLPESFKGSKVDMLRYIHDSLKTRFSGWFARLLSQGGKDILIKTVAFAMPIHAMSCFRLPKTTCDSLSSAIANFWWSSSEDKRKIHWVNWDHMCLSKEDGGLGFRDIEVFNQALLAKRAWLILQNPNSLYSRVMKSKYFENGNFLSAPLTSKPSFAWRSLLHGRDLLVKGLDRMVGNGSSLYVWTDSWIKDGYMRRPLIKNPVIDIDLRVSDLIDYVKRDWVKEKLEALFYPKDVASILKTRPVVSKEDFWVWRYNKSGEYSVKSGYWMQNQITNAQLHFEAKVMPSINILKAQVWSLKTTPKIKTFLWKALSEALPVADRILSRGMKVDSRCQACGVEGETVNHLLFTCDVARQIWALSNFPKPRIAFSLGSLFSNFHYLLKASKSSSLPPDIVRRFPWTLWHIWKRRNSMIFEGKCFCPLETVKKINEDADLWFLAQRVEAEIEICHQSTNGLSHQTWIPPPPSWVKCNLAYSWDKKAKIVGVSWLIRNHERKVLLHSRHAFAQIDSLDNAKFQCLLWAINSMSSLKFSNVIFGTEAKDLVGAVTRPKAWPSFAFQASEINLALSTIPSWKLQPEIPNTNQGALLIAKSASFGRRLHSYVARGYPFWLKKTLVNDLVPI</sequence>
<dbReference type="OrthoDB" id="1111448at2759"/>
<protein>
    <recommendedName>
        <fullName evidence="5">Reverse transcriptase zinc-binding domain-containing protein</fullName>
    </recommendedName>
</protein>
<comment type="caution">
    <text evidence="3">The sequence shown here is derived from an EMBL/GenBank/DDBJ whole genome shotgun (WGS) entry which is preliminary data.</text>
</comment>
<proteinExistence type="predicted"/>
<dbReference type="AlphaFoldDB" id="A0A8X7VPJ2"/>
<organism evidence="3 4">
    <name type="scientific">Brassica carinata</name>
    <name type="common">Ethiopian mustard</name>
    <name type="synonym">Abyssinian cabbage</name>
    <dbReference type="NCBI Taxonomy" id="52824"/>
    <lineage>
        <taxon>Eukaryota</taxon>
        <taxon>Viridiplantae</taxon>
        <taxon>Streptophyta</taxon>
        <taxon>Embryophyta</taxon>
        <taxon>Tracheophyta</taxon>
        <taxon>Spermatophyta</taxon>
        <taxon>Magnoliopsida</taxon>
        <taxon>eudicotyledons</taxon>
        <taxon>Gunneridae</taxon>
        <taxon>Pentapetalae</taxon>
        <taxon>rosids</taxon>
        <taxon>malvids</taxon>
        <taxon>Brassicales</taxon>
        <taxon>Brassicaceae</taxon>
        <taxon>Brassiceae</taxon>
        <taxon>Brassica</taxon>
    </lineage>
</organism>
<evidence type="ECO:0000259" key="1">
    <source>
        <dbReference type="Pfam" id="PF13456"/>
    </source>
</evidence>
<gene>
    <name evidence="3" type="ORF">Bca52824_017940</name>
</gene>
<dbReference type="InterPro" id="IPR026960">
    <property type="entry name" value="RVT-Znf"/>
</dbReference>
<dbReference type="PANTHER" id="PTHR33116">
    <property type="entry name" value="REVERSE TRANSCRIPTASE ZINC-BINDING DOMAIN-CONTAINING PROTEIN-RELATED-RELATED"/>
    <property type="match status" value="1"/>
</dbReference>
<name>A0A8X7VPJ2_BRACI</name>
<reference evidence="3 4" key="1">
    <citation type="submission" date="2020-02" db="EMBL/GenBank/DDBJ databases">
        <authorList>
            <person name="Ma Q."/>
            <person name="Huang Y."/>
            <person name="Song X."/>
            <person name="Pei D."/>
        </authorList>
    </citation>
    <scope>NUCLEOTIDE SEQUENCE [LARGE SCALE GENOMIC DNA]</scope>
    <source>
        <strain evidence="3">Sxm20200214</strain>
        <tissue evidence="3">Leaf</tissue>
    </source>
</reference>
<keyword evidence="4" id="KW-1185">Reference proteome</keyword>
<dbReference type="Proteomes" id="UP000886595">
    <property type="component" value="Unassembled WGS sequence"/>
</dbReference>
<evidence type="ECO:0000313" key="4">
    <source>
        <dbReference type="Proteomes" id="UP000886595"/>
    </source>
</evidence>
<dbReference type="GO" id="GO:0004523">
    <property type="term" value="F:RNA-DNA hybrid ribonuclease activity"/>
    <property type="evidence" value="ECO:0007669"/>
    <property type="project" value="InterPro"/>
</dbReference>
<dbReference type="Pfam" id="PF13456">
    <property type="entry name" value="RVT_3"/>
    <property type="match status" value="1"/>
</dbReference>
<dbReference type="EMBL" id="JAAMPC010000004">
    <property type="protein sequence ID" value="KAG2314818.1"/>
    <property type="molecule type" value="Genomic_DNA"/>
</dbReference>
<dbReference type="Pfam" id="PF13966">
    <property type="entry name" value="zf-RVT"/>
    <property type="match status" value="1"/>
</dbReference>
<dbReference type="InterPro" id="IPR002156">
    <property type="entry name" value="RNaseH_domain"/>
</dbReference>
<evidence type="ECO:0000313" key="3">
    <source>
        <dbReference type="EMBL" id="KAG2314818.1"/>
    </source>
</evidence>
<accession>A0A8X7VPJ2</accession>